<evidence type="ECO:0000259" key="3">
    <source>
        <dbReference type="PROSITE" id="PS01180"/>
    </source>
</evidence>
<dbReference type="EMBL" id="OC004064">
    <property type="protein sequence ID" value="CAD7264037.1"/>
    <property type="molecule type" value="Genomic_DNA"/>
</dbReference>
<keyword evidence="1" id="KW-1015">Disulfide bond</keyword>
<name>A0A7R9B1A5_TIMSH</name>
<dbReference type="SUPFAM" id="SSF49854">
    <property type="entry name" value="Spermadhesin, CUB domain"/>
    <property type="match status" value="2"/>
</dbReference>
<sequence length="332" mass="37303">MASLVLTDSSQLTSDSQHLVSSIHKTGCYQRLEGEEGYLDSPNYPAEYPQGLECCYEIARPSSRYCGLMLYGMYWTVSSIDYLLKDRLKGSSPHFPGGIISMCLNASGYTSPHSNDADESSREHIAPQFCGADRVATYQRKSHLFQVLKTVEDGDFCLTDWFAMDSCVPEGGSRLCGNLTGSTFQYLFQPGSRAIRFIFHSSKSKCDRTLEYRYQLKYHLLKDCDGLFQEAVHTDIPGETSTPCYTRIADRSGTINTPYHPSVYPNNVDCVYEFVRYKKRHHLINASQYHLTLSTPSHKQDNVSPRASAATSRARLDFAIAISILDLVTILV</sequence>
<dbReference type="Pfam" id="PF00431">
    <property type="entry name" value="CUB"/>
    <property type="match status" value="1"/>
</dbReference>
<dbReference type="PANTHER" id="PTHR47537">
    <property type="entry name" value="CUBILIN"/>
    <property type="match status" value="1"/>
</dbReference>
<reference evidence="4" key="1">
    <citation type="submission" date="2020-11" db="EMBL/GenBank/DDBJ databases">
        <authorList>
            <person name="Tran Van P."/>
        </authorList>
    </citation>
    <scope>NUCLEOTIDE SEQUENCE</scope>
</reference>
<dbReference type="GO" id="GO:0005886">
    <property type="term" value="C:plasma membrane"/>
    <property type="evidence" value="ECO:0007669"/>
    <property type="project" value="TreeGrafter"/>
</dbReference>
<evidence type="ECO:0000256" key="1">
    <source>
        <dbReference type="ARBA" id="ARBA00023157"/>
    </source>
</evidence>
<dbReference type="InterPro" id="IPR053207">
    <property type="entry name" value="Non-NMDA_GluR_Accessory"/>
</dbReference>
<dbReference type="PANTHER" id="PTHR47537:SF2">
    <property type="entry name" value="CUBILIN"/>
    <property type="match status" value="1"/>
</dbReference>
<dbReference type="InterPro" id="IPR000859">
    <property type="entry name" value="CUB_dom"/>
</dbReference>
<protein>
    <recommendedName>
        <fullName evidence="3">CUB domain-containing protein</fullName>
    </recommendedName>
</protein>
<proteinExistence type="predicted"/>
<organism evidence="4">
    <name type="scientific">Timema shepardi</name>
    <name type="common">Walking stick</name>
    <dbReference type="NCBI Taxonomy" id="629360"/>
    <lineage>
        <taxon>Eukaryota</taxon>
        <taxon>Metazoa</taxon>
        <taxon>Ecdysozoa</taxon>
        <taxon>Arthropoda</taxon>
        <taxon>Hexapoda</taxon>
        <taxon>Insecta</taxon>
        <taxon>Pterygota</taxon>
        <taxon>Neoptera</taxon>
        <taxon>Polyneoptera</taxon>
        <taxon>Phasmatodea</taxon>
        <taxon>Timematodea</taxon>
        <taxon>Timematoidea</taxon>
        <taxon>Timematidae</taxon>
        <taxon>Timema</taxon>
    </lineage>
</organism>
<dbReference type="PROSITE" id="PS01180">
    <property type="entry name" value="CUB"/>
    <property type="match status" value="1"/>
</dbReference>
<dbReference type="InterPro" id="IPR035914">
    <property type="entry name" value="Sperma_CUB_dom_sf"/>
</dbReference>
<dbReference type="Gene3D" id="2.60.120.290">
    <property type="entry name" value="Spermadhesin, CUB domain"/>
    <property type="match status" value="2"/>
</dbReference>
<dbReference type="AlphaFoldDB" id="A0A7R9B1A5"/>
<accession>A0A7R9B1A5</accession>
<gene>
    <name evidence="4" type="ORF">TSIB3V08_LOCUS8102</name>
</gene>
<evidence type="ECO:0000313" key="4">
    <source>
        <dbReference type="EMBL" id="CAD7264037.1"/>
    </source>
</evidence>
<feature type="domain" description="CUB" evidence="3">
    <location>
        <begin position="28"/>
        <end position="70"/>
    </location>
</feature>
<comment type="caution">
    <text evidence="2">Lacks conserved residue(s) required for the propagation of feature annotation.</text>
</comment>
<evidence type="ECO:0000256" key="2">
    <source>
        <dbReference type="PROSITE-ProRule" id="PRU00059"/>
    </source>
</evidence>